<keyword evidence="3" id="KW-1003">Cell membrane</keyword>
<name>A0A5B7T164_9LACO</name>
<evidence type="ECO:0000256" key="10">
    <source>
        <dbReference type="SAM" id="Phobius"/>
    </source>
</evidence>
<keyword evidence="6 10" id="KW-0812">Transmembrane</keyword>
<keyword evidence="4 11" id="KW-0762">Sugar transport</keyword>
<accession>A0A5B7T164</accession>
<evidence type="ECO:0000256" key="2">
    <source>
        <dbReference type="ARBA" id="ARBA00022448"/>
    </source>
</evidence>
<dbReference type="Pfam" id="PF03609">
    <property type="entry name" value="EII-Sor"/>
    <property type="match status" value="1"/>
</dbReference>
<dbReference type="Proteomes" id="UP000310673">
    <property type="component" value="Chromosome"/>
</dbReference>
<dbReference type="PANTHER" id="PTHR32502:SF8">
    <property type="entry name" value="N-ACETYLGALACTOSAMINE PERMEASE IIC COMPONENT 1"/>
    <property type="match status" value="1"/>
</dbReference>
<dbReference type="InterPro" id="IPR050303">
    <property type="entry name" value="GatZ_KbaZ_carbometab"/>
</dbReference>
<feature type="compositionally biased region" description="Acidic residues" evidence="9">
    <location>
        <begin position="273"/>
        <end position="283"/>
    </location>
</feature>
<reference evidence="11 12" key="1">
    <citation type="submission" date="2019-05" db="EMBL/GenBank/DDBJ databases">
        <title>Genome Sequence of Lactobacillus futsaii Y97, a Potential Probiotic Strain Isolated from the Futsai of Taiwan.</title>
        <authorList>
            <person name="Du X."/>
        </authorList>
    </citation>
    <scope>NUCLEOTIDE SEQUENCE [LARGE SCALE GENOMIC DNA]</scope>
    <source>
        <strain evidence="11 12">Y97</strain>
    </source>
</reference>
<dbReference type="GO" id="GO:0005886">
    <property type="term" value="C:plasma membrane"/>
    <property type="evidence" value="ECO:0007669"/>
    <property type="project" value="UniProtKB-SubCell"/>
</dbReference>
<proteinExistence type="predicted"/>
<feature type="transmembrane region" description="Helical" evidence="10">
    <location>
        <begin position="157"/>
        <end position="179"/>
    </location>
</feature>
<dbReference type="RefSeq" id="WP_057813203.1">
    <property type="nucleotide sequence ID" value="NZ_CP040736.1"/>
</dbReference>
<dbReference type="PROSITE" id="PS51106">
    <property type="entry name" value="PTS_EIIC_TYPE_4"/>
    <property type="match status" value="1"/>
</dbReference>
<feature type="transmembrane region" description="Helical" evidence="10">
    <location>
        <begin position="217"/>
        <end position="248"/>
    </location>
</feature>
<protein>
    <submittedName>
        <fullName evidence="11">PTS sugar transporter subunit IIC</fullName>
    </submittedName>
</protein>
<evidence type="ECO:0000256" key="8">
    <source>
        <dbReference type="ARBA" id="ARBA00023136"/>
    </source>
</evidence>
<keyword evidence="7 10" id="KW-1133">Transmembrane helix</keyword>
<evidence type="ECO:0000256" key="9">
    <source>
        <dbReference type="SAM" id="MobiDB-lite"/>
    </source>
</evidence>
<sequence>MDTSLFFPALLTGIFCYLGAIETPWLFGMSGGFYIVGRPLVAGLLVGLAFGDIKSGILCGLAVQAVFIANLSTGGATNSEITYAAYGGIGLAMATTKNPAIAVTLAILIGQTFGLIFYNGRMALYSFWNARAEKAADQADTRGITLNHLVYPQITTFILRAVPVFLAIFYGKGLVNWLINSIPEIITHIIQVLGGVLPALGIALLMGIVIKNKTHLIFFMAGFVLLSFAKLSMIAIVFIAALVAYMYYFASSNKGTGNGESETKEATESAVNTDDEYEDDDLF</sequence>
<dbReference type="STRING" id="1423818.FC88_GL002210"/>
<comment type="subcellular location">
    <subcellularLocation>
        <location evidence="1">Cell membrane</location>
        <topology evidence="1">Multi-pass membrane protein</topology>
    </subcellularLocation>
</comment>
<evidence type="ECO:0000256" key="6">
    <source>
        <dbReference type="ARBA" id="ARBA00022692"/>
    </source>
</evidence>
<keyword evidence="5" id="KW-0598">Phosphotransferase system</keyword>
<keyword evidence="8 10" id="KW-0472">Membrane</keyword>
<feature type="region of interest" description="Disordered" evidence="9">
    <location>
        <begin position="256"/>
        <end position="283"/>
    </location>
</feature>
<feature type="transmembrane region" description="Helical" evidence="10">
    <location>
        <begin position="6"/>
        <end position="28"/>
    </location>
</feature>
<feature type="transmembrane region" description="Helical" evidence="10">
    <location>
        <begin position="185"/>
        <end position="210"/>
    </location>
</feature>
<evidence type="ECO:0000256" key="3">
    <source>
        <dbReference type="ARBA" id="ARBA00022475"/>
    </source>
</evidence>
<feature type="transmembrane region" description="Helical" evidence="10">
    <location>
        <begin position="100"/>
        <end position="118"/>
    </location>
</feature>
<dbReference type="InterPro" id="IPR004700">
    <property type="entry name" value="PTS_IIC_man"/>
</dbReference>
<dbReference type="KEGG" id="lft:FG051_12105"/>
<keyword evidence="2" id="KW-0813">Transport</keyword>
<evidence type="ECO:0000313" key="12">
    <source>
        <dbReference type="Proteomes" id="UP000310673"/>
    </source>
</evidence>
<evidence type="ECO:0000256" key="7">
    <source>
        <dbReference type="ARBA" id="ARBA00022989"/>
    </source>
</evidence>
<feature type="transmembrane region" description="Helical" evidence="10">
    <location>
        <begin position="40"/>
        <end position="69"/>
    </location>
</feature>
<evidence type="ECO:0000256" key="5">
    <source>
        <dbReference type="ARBA" id="ARBA00022683"/>
    </source>
</evidence>
<evidence type="ECO:0000256" key="1">
    <source>
        <dbReference type="ARBA" id="ARBA00004651"/>
    </source>
</evidence>
<dbReference type="GO" id="GO:0009401">
    <property type="term" value="P:phosphoenolpyruvate-dependent sugar phosphotransferase system"/>
    <property type="evidence" value="ECO:0007669"/>
    <property type="project" value="UniProtKB-KW"/>
</dbReference>
<evidence type="ECO:0000256" key="4">
    <source>
        <dbReference type="ARBA" id="ARBA00022597"/>
    </source>
</evidence>
<evidence type="ECO:0000313" key="11">
    <source>
        <dbReference type="EMBL" id="QCX25787.1"/>
    </source>
</evidence>
<organism evidence="11 12">
    <name type="scientific">Companilactobacillus futsaii</name>
    <dbReference type="NCBI Taxonomy" id="938155"/>
    <lineage>
        <taxon>Bacteria</taxon>
        <taxon>Bacillati</taxon>
        <taxon>Bacillota</taxon>
        <taxon>Bacilli</taxon>
        <taxon>Lactobacillales</taxon>
        <taxon>Lactobacillaceae</taxon>
        <taxon>Companilactobacillus</taxon>
    </lineage>
</organism>
<dbReference type="EMBL" id="CP040736">
    <property type="protein sequence ID" value="QCX25787.1"/>
    <property type="molecule type" value="Genomic_DNA"/>
</dbReference>
<dbReference type="AlphaFoldDB" id="A0A5B7T164"/>
<gene>
    <name evidence="11" type="ORF">FG051_12105</name>
</gene>
<dbReference type="PANTHER" id="PTHR32502">
    <property type="entry name" value="N-ACETYLGALACTOSAMINE PERMEASE II COMPONENT-RELATED"/>
    <property type="match status" value="1"/>
</dbReference>